<name>A0A399EQB6_9DEIN</name>
<evidence type="ECO:0000256" key="1">
    <source>
        <dbReference type="ARBA" id="ARBA00004651"/>
    </source>
</evidence>
<keyword evidence="7 11" id="KW-1133">Transmembrane helix</keyword>
<feature type="transmembrane region" description="Helical" evidence="11">
    <location>
        <begin position="109"/>
        <end position="130"/>
    </location>
</feature>
<evidence type="ECO:0000256" key="6">
    <source>
        <dbReference type="ARBA" id="ARBA00022692"/>
    </source>
</evidence>
<feature type="transmembrane region" description="Helical" evidence="11">
    <location>
        <begin position="272"/>
        <end position="304"/>
    </location>
</feature>
<evidence type="ECO:0000256" key="7">
    <source>
        <dbReference type="ARBA" id="ARBA00022989"/>
    </source>
</evidence>
<keyword evidence="6 11" id="KW-0812">Transmembrane</keyword>
<feature type="transmembrane region" description="Helical" evidence="11">
    <location>
        <begin position="56"/>
        <end position="75"/>
    </location>
</feature>
<dbReference type="PANTHER" id="PTHR32196">
    <property type="entry name" value="ABC TRANSPORTER PERMEASE PROTEIN YPHD-RELATED-RELATED"/>
    <property type="match status" value="1"/>
</dbReference>
<feature type="transmembrane region" description="Helical" evidence="11">
    <location>
        <begin position="25"/>
        <end position="49"/>
    </location>
</feature>
<keyword evidence="3" id="KW-1003">Cell membrane</keyword>
<comment type="function">
    <text evidence="9">Part of the binding-protein-dependent transport system for D-xylose. Probably responsible for the translocation of the substrate across the membrane.</text>
</comment>
<evidence type="ECO:0000313" key="12">
    <source>
        <dbReference type="EMBL" id="RIH85690.1"/>
    </source>
</evidence>
<keyword evidence="4" id="KW-0997">Cell inner membrane</keyword>
<dbReference type="GO" id="GO:0005886">
    <property type="term" value="C:plasma membrane"/>
    <property type="evidence" value="ECO:0007669"/>
    <property type="project" value="UniProtKB-SubCell"/>
</dbReference>
<evidence type="ECO:0000256" key="2">
    <source>
        <dbReference type="ARBA" id="ARBA00022448"/>
    </source>
</evidence>
<keyword evidence="8 11" id="KW-0472">Membrane</keyword>
<evidence type="ECO:0000256" key="3">
    <source>
        <dbReference type="ARBA" id="ARBA00022475"/>
    </source>
</evidence>
<accession>A0A399EQB6</accession>
<sequence length="344" mass="35857">MAVGLPDERLQAVSLWKRLLLRPELGSIAGLAVVFLFFAVVAGGSGFLTWGSARNYLEVAAQLGILAAAVAMLMIGGEFDLSVGSMIGVAAILMALLSHPDYAGLPVSLAFFLTAGFALGVGYVNGWLVLRTGLPSFIVTLAMMFILAGANIGFTKLITKITIVSGIGEAVARDPLSPLFTGTLLGLPAAVWWWLAVTGVLSWVLLRTPFGNWVFGAGGDPNAARNVGVPVRRVKITLFMLTAVAATLVAAIQVMGLGSANVLQGQQKELEAVAAAVIGGCLLTGGYGSVVGAGIGALILAVVQQGIVYTNIDLDWFKVMVGGMILGAVILNNYLRKLSMQVRR</sequence>
<comment type="caution">
    <text evidence="12">The sequence shown here is derived from an EMBL/GenBank/DDBJ whole genome shotgun (WGS) entry which is preliminary data.</text>
</comment>
<evidence type="ECO:0000256" key="10">
    <source>
        <dbReference type="ARBA" id="ARBA00035686"/>
    </source>
</evidence>
<proteinExistence type="predicted"/>
<dbReference type="Proteomes" id="UP000265715">
    <property type="component" value="Unassembled WGS sequence"/>
</dbReference>
<dbReference type="Pfam" id="PF02653">
    <property type="entry name" value="BPD_transp_2"/>
    <property type="match status" value="1"/>
</dbReference>
<dbReference type="CDD" id="cd06579">
    <property type="entry name" value="TM_PBP1_transp_AraH_like"/>
    <property type="match status" value="1"/>
</dbReference>
<dbReference type="OrthoDB" id="9815820at2"/>
<keyword evidence="13" id="KW-1185">Reference proteome</keyword>
<dbReference type="RefSeq" id="WP_119314774.1">
    <property type="nucleotide sequence ID" value="NZ_QXDL01000055.1"/>
</dbReference>
<dbReference type="AlphaFoldDB" id="A0A399EQB6"/>
<keyword evidence="2" id="KW-0813">Transport</keyword>
<reference evidence="12 13" key="1">
    <citation type="submission" date="2018-08" db="EMBL/GenBank/DDBJ databases">
        <title>Meiothermus terrae DSM 26712 genome sequencing project.</title>
        <authorList>
            <person name="Da Costa M.S."/>
            <person name="Albuquerque L."/>
            <person name="Raposo P."/>
            <person name="Froufe H.J.C."/>
            <person name="Barroso C.S."/>
            <person name="Egas C."/>
        </authorList>
    </citation>
    <scope>NUCLEOTIDE SEQUENCE [LARGE SCALE GENOMIC DNA]</scope>
    <source>
        <strain evidence="12 13">DSM 26712</strain>
    </source>
</reference>
<organism evidence="12 13">
    <name type="scientific">Calidithermus terrae</name>
    <dbReference type="NCBI Taxonomy" id="1408545"/>
    <lineage>
        <taxon>Bacteria</taxon>
        <taxon>Thermotogati</taxon>
        <taxon>Deinococcota</taxon>
        <taxon>Deinococci</taxon>
        <taxon>Thermales</taxon>
        <taxon>Thermaceae</taxon>
        <taxon>Calidithermus</taxon>
    </lineage>
</organism>
<feature type="transmembrane region" description="Helical" evidence="11">
    <location>
        <begin position="81"/>
        <end position="97"/>
    </location>
</feature>
<evidence type="ECO:0000313" key="13">
    <source>
        <dbReference type="Proteomes" id="UP000265715"/>
    </source>
</evidence>
<protein>
    <recommendedName>
        <fullName evidence="10">Xylose transport system permease protein XylH</fullName>
    </recommendedName>
</protein>
<keyword evidence="5" id="KW-0762">Sugar transport</keyword>
<dbReference type="PANTHER" id="PTHR32196:SF32">
    <property type="entry name" value="XYLOSE TRANSPORT SYSTEM PERMEASE PROTEIN XYLH"/>
    <property type="match status" value="1"/>
</dbReference>
<evidence type="ECO:0000256" key="8">
    <source>
        <dbReference type="ARBA" id="ARBA00023136"/>
    </source>
</evidence>
<gene>
    <name evidence="12" type="primary">xylH</name>
    <name evidence="12" type="ORF">Mterra_01645</name>
</gene>
<feature type="transmembrane region" description="Helical" evidence="11">
    <location>
        <begin position="136"/>
        <end position="158"/>
    </location>
</feature>
<dbReference type="EMBL" id="QXDL01000055">
    <property type="protein sequence ID" value="RIH85690.1"/>
    <property type="molecule type" value="Genomic_DNA"/>
</dbReference>
<feature type="transmembrane region" description="Helical" evidence="11">
    <location>
        <begin position="236"/>
        <end position="260"/>
    </location>
</feature>
<evidence type="ECO:0000256" key="9">
    <source>
        <dbReference type="ARBA" id="ARBA00035611"/>
    </source>
</evidence>
<evidence type="ECO:0000256" key="11">
    <source>
        <dbReference type="SAM" id="Phobius"/>
    </source>
</evidence>
<feature type="transmembrane region" description="Helical" evidence="11">
    <location>
        <begin position="316"/>
        <end position="335"/>
    </location>
</feature>
<dbReference type="InterPro" id="IPR001851">
    <property type="entry name" value="ABC_transp_permease"/>
</dbReference>
<evidence type="ECO:0000256" key="5">
    <source>
        <dbReference type="ARBA" id="ARBA00022597"/>
    </source>
</evidence>
<evidence type="ECO:0000256" key="4">
    <source>
        <dbReference type="ARBA" id="ARBA00022519"/>
    </source>
</evidence>
<dbReference type="GO" id="GO:0022857">
    <property type="term" value="F:transmembrane transporter activity"/>
    <property type="evidence" value="ECO:0007669"/>
    <property type="project" value="InterPro"/>
</dbReference>
<comment type="subcellular location">
    <subcellularLocation>
        <location evidence="1">Cell membrane</location>
        <topology evidence="1">Multi-pass membrane protein</topology>
    </subcellularLocation>
</comment>
<feature type="transmembrane region" description="Helical" evidence="11">
    <location>
        <begin position="179"/>
        <end position="206"/>
    </location>
</feature>